<organism evidence="2">
    <name type="scientific">Naegleria gruberi</name>
    <name type="common">Amoeba</name>
    <dbReference type="NCBI Taxonomy" id="5762"/>
    <lineage>
        <taxon>Eukaryota</taxon>
        <taxon>Discoba</taxon>
        <taxon>Heterolobosea</taxon>
        <taxon>Tetramitia</taxon>
        <taxon>Eutetramitia</taxon>
        <taxon>Vahlkampfiidae</taxon>
        <taxon>Naegleria</taxon>
    </lineage>
</organism>
<sequence>MTKRLQSETRKNCKIRLEQLIQKHIGKSKNMYKRPCVKDGELVFLKILKKEIDSKRFRNRAETLNKLLVTNVNYYTDDKIAIGCLKNIWNGIQNGIRPMIAAYNLLGKKHPISVRLSEKIRYRFQSDIHYSQIQINYYHNPKKLVDAIYELLNTVGADLIEIDDMIALSILELAHQFKQTDLFKKALSKIVEFGLSSYGIAHLESTDKSKIFLTLVTDKPFECLHLDQFLKLIISCFESKAKAIEHLSSELGTCNWSTITAEKLHFLLENGFSIIPPINHQQQQHGESK</sequence>
<evidence type="ECO:0000313" key="1">
    <source>
        <dbReference type="EMBL" id="EFC41635.1"/>
    </source>
</evidence>
<protein>
    <submittedName>
        <fullName evidence="1">Predicted protein</fullName>
    </submittedName>
</protein>
<dbReference type="InParanoid" id="D2VNC9"/>
<proteinExistence type="predicted"/>
<dbReference type="Proteomes" id="UP000006671">
    <property type="component" value="Unassembled WGS sequence"/>
</dbReference>
<reference evidence="1 2" key="1">
    <citation type="journal article" date="2010" name="Cell">
        <title>The genome of Naegleria gruberi illuminates early eukaryotic versatility.</title>
        <authorList>
            <person name="Fritz-Laylin L.K."/>
            <person name="Prochnik S.E."/>
            <person name="Ginger M.L."/>
            <person name="Dacks J.B."/>
            <person name="Carpenter M.L."/>
            <person name="Field M.C."/>
            <person name="Kuo A."/>
            <person name="Paredez A."/>
            <person name="Chapman J."/>
            <person name="Pham J."/>
            <person name="Shu S."/>
            <person name="Neupane R."/>
            <person name="Cipriano M."/>
            <person name="Mancuso J."/>
            <person name="Tu H."/>
            <person name="Salamov A."/>
            <person name="Lindquist E."/>
            <person name="Shapiro H."/>
            <person name="Lucas S."/>
            <person name="Grigoriev I.V."/>
            <person name="Cande W.Z."/>
            <person name="Fulton C."/>
            <person name="Rokhsar D.S."/>
            <person name="Dawson S.C."/>
        </authorList>
    </citation>
    <scope>NUCLEOTIDE SEQUENCE [LARGE SCALE GENOMIC DNA]</scope>
    <source>
        <strain evidence="1 2">NEG-M</strain>
    </source>
</reference>
<evidence type="ECO:0000313" key="2">
    <source>
        <dbReference type="Proteomes" id="UP000006671"/>
    </source>
</evidence>
<dbReference type="AlphaFoldDB" id="D2VNC9"/>
<dbReference type="KEGG" id="ngr:NAEGRDRAFT_70451"/>
<dbReference type="VEuPathDB" id="AmoebaDB:NAEGRDRAFT_70451"/>
<keyword evidence="2" id="KW-1185">Reference proteome</keyword>
<accession>D2VNC9</accession>
<dbReference type="GeneID" id="8851461"/>
<dbReference type="EMBL" id="GG738884">
    <property type="protein sequence ID" value="EFC41635.1"/>
    <property type="molecule type" value="Genomic_DNA"/>
</dbReference>
<name>D2VNC9_NAEGR</name>
<dbReference type="RefSeq" id="XP_002674379.1">
    <property type="nucleotide sequence ID" value="XM_002674333.1"/>
</dbReference>
<gene>
    <name evidence="1" type="ORF">NAEGRDRAFT_70451</name>
</gene>